<dbReference type="Proteomes" id="UP001499974">
    <property type="component" value="Unassembled WGS sequence"/>
</dbReference>
<feature type="transmembrane region" description="Helical" evidence="1">
    <location>
        <begin position="42"/>
        <end position="62"/>
    </location>
</feature>
<evidence type="ECO:0008006" key="4">
    <source>
        <dbReference type="Google" id="ProtNLM"/>
    </source>
</evidence>
<keyword evidence="1" id="KW-0472">Membrane</keyword>
<protein>
    <recommendedName>
        <fullName evidence="4">VIT family protein</fullName>
    </recommendedName>
</protein>
<feature type="transmembrane region" description="Helical" evidence="1">
    <location>
        <begin position="12"/>
        <end position="35"/>
    </location>
</feature>
<sequence>MADDVRRADPLGLVSGGEGAITGTVVCAAVIAYGVGHAESTAHLSVAIVATVGVYWVAHLHAVTIGSSLTHGHHPLEALRHALVETLPVAAASIIPLVALLVTRLAGASLSGSAWTALAVTIGLLAVYSYAAGARGGLDLGGRITSAAAGACVGVLVALLKVALH</sequence>
<accession>A0ABP8WJQ9</accession>
<proteinExistence type="predicted"/>
<evidence type="ECO:0000313" key="3">
    <source>
        <dbReference type="Proteomes" id="UP001499974"/>
    </source>
</evidence>
<gene>
    <name evidence="2" type="ORF">GCM10023349_01900</name>
</gene>
<feature type="transmembrane region" description="Helical" evidence="1">
    <location>
        <begin position="114"/>
        <end position="132"/>
    </location>
</feature>
<comment type="caution">
    <text evidence="2">The sequence shown here is derived from an EMBL/GenBank/DDBJ whole genome shotgun (WGS) entry which is preliminary data.</text>
</comment>
<organism evidence="2 3">
    <name type="scientific">Nocardioides conyzicola</name>
    <dbReference type="NCBI Taxonomy" id="1651781"/>
    <lineage>
        <taxon>Bacteria</taxon>
        <taxon>Bacillati</taxon>
        <taxon>Actinomycetota</taxon>
        <taxon>Actinomycetes</taxon>
        <taxon>Propionibacteriales</taxon>
        <taxon>Nocardioidaceae</taxon>
        <taxon>Nocardioides</taxon>
    </lineage>
</organism>
<feature type="transmembrane region" description="Helical" evidence="1">
    <location>
        <begin position="144"/>
        <end position="164"/>
    </location>
</feature>
<keyword evidence="1" id="KW-1133">Transmembrane helix</keyword>
<dbReference type="EMBL" id="BAABKM010000001">
    <property type="protein sequence ID" value="GAA4690971.1"/>
    <property type="molecule type" value="Genomic_DNA"/>
</dbReference>
<reference evidence="3" key="1">
    <citation type="journal article" date="2019" name="Int. J. Syst. Evol. Microbiol.">
        <title>The Global Catalogue of Microorganisms (GCM) 10K type strain sequencing project: providing services to taxonomists for standard genome sequencing and annotation.</title>
        <authorList>
            <consortium name="The Broad Institute Genomics Platform"/>
            <consortium name="The Broad Institute Genome Sequencing Center for Infectious Disease"/>
            <person name="Wu L."/>
            <person name="Ma J."/>
        </authorList>
    </citation>
    <scope>NUCLEOTIDE SEQUENCE [LARGE SCALE GENOMIC DNA]</scope>
    <source>
        <strain evidence="3">JCM 18531</strain>
    </source>
</reference>
<evidence type="ECO:0000313" key="2">
    <source>
        <dbReference type="EMBL" id="GAA4690971.1"/>
    </source>
</evidence>
<evidence type="ECO:0000256" key="1">
    <source>
        <dbReference type="SAM" id="Phobius"/>
    </source>
</evidence>
<keyword evidence="1" id="KW-0812">Transmembrane</keyword>
<keyword evidence="3" id="KW-1185">Reference proteome</keyword>
<name>A0ABP8WJQ9_9ACTN</name>
<feature type="transmembrane region" description="Helical" evidence="1">
    <location>
        <begin position="82"/>
        <end position="102"/>
    </location>
</feature>